<reference evidence="2" key="2">
    <citation type="submission" date="2021-04" db="EMBL/GenBank/DDBJ databases">
        <authorList>
            <person name="Gilroy R."/>
        </authorList>
    </citation>
    <scope>NUCLEOTIDE SEQUENCE</scope>
    <source>
        <strain evidence="2">ChiGjej4B4-7305</strain>
    </source>
</reference>
<feature type="signal peptide" evidence="1">
    <location>
        <begin position="1"/>
        <end position="30"/>
    </location>
</feature>
<feature type="chain" id="PRO_5038428899" evidence="1">
    <location>
        <begin position="31"/>
        <end position="370"/>
    </location>
</feature>
<dbReference type="Proteomes" id="UP000824037">
    <property type="component" value="Unassembled WGS sequence"/>
</dbReference>
<reference evidence="2" key="1">
    <citation type="journal article" date="2021" name="PeerJ">
        <title>Extensive microbial diversity within the chicken gut microbiome revealed by metagenomics and culture.</title>
        <authorList>
            <person name="Gilroy R."/>
            <person name="Ravi A."/>
            <person name="Getino M."/>
            <person name="Pursley I."/>
            <person name="Horton D.L."/>
            <person name="Alikhan N.F."/>
            <person name="Baker D."/>
            <person name="Gharbi K."/>
            <person name="Hall N."/>
            <person name="Watson M."/>
            <person name="Adriaenssens E.M."/>
            <person name="Foster-Nyarko E."/>
            <person name="Jarju S."/>
            <person name="Secka A."/>
            <person name="Antonio M."/>
            <person name="Oren A."/>
            <person name="Chaudhuri R.R."/>
            <person name="La Ragione R."/>
            <person name="Hildebrand F."/>
            <person name="Pallen M.J."/>
        </authorList>
    </citation>
    <scope>NUCLEOTIDE SEQUENCE</scope>
    <source>
        <strain evidence="2">ChiGjej4B4-7305</strain>
    </source>
</reference>
<comment type="caution">
    <text evidence="2">The sequence shown here is derived from an EMBL/GenBank/DDBJ whole genome shotgun (WGS) entry which is preliminary data.</text>
</comment>
<accession>A0A9D2EEN7</accession>
<evidence type="ECO:0000313" key="3">
    <source>
        <dbReference type="Proteomes" id="UP000824037"/>
    </source>
</evidence>
<keyword evidence="1" id="KW-0732">Signal</keyword>
<sequence length="370" mass="38546">MIRPRPRPVTYAIVALATAAALGLAGCSGGTDTAPGAGAADSADKQDDAAAFRAQPDLAGTTALTIEAEFTPVEESDAARLLAPGVDLRITQVAQTDTLSAEVLQDLGGELDQADDEATVESVQAAEGQVFWVAEYSSDDPQWEPRGELPDSTASLALSGNEIADVFDTAEGTMHRGTVVASLPADADPQTGVLQVETDGEFQALSLLDGSRVASDVEHIYDSAGAEVQVDSAEEFEETFEGWTGDQQRLAGSVSGGFVTPWLSSRDGGDGWAGPGQVYLAVAVDWAEISATTDDETGIYVELADGTTVRQHDPPVYLSSPFEDDPVFLIPAETEQVTVVLEPQVTVGAGSTAETHTWDSPAAELTISAT</sequence>
<proteinExistence type="predicted"/>
<protein>
    <submittedName>
        <fullName evidence="2">Uncharacterized protein</fullName>
    </submittedName>
</protein>
<gene>
    <name evidence="2" type="ORF">H9815_09895</name>
</gene>
<name>A0A9D2EEN7_9MICO</name>
<organism evidence="2 3">
    <name type="scientific">Candidatus Ruania gallistercoris</name>
    <dbReference type="NCBI Taxonomy" id="2838746"/>
    <lineage>
        <taxon>Bacteria</taxon>
        <taxon>Bacillati</taxon>
        <taxon>Actinomycetota</taxon>
        <taxon>Actinomycetes</taxon>
        <taxon>Micrococcales</taxon>
        <taxon>Ruaniaceae</taxon>
        <taxon>Ruania</taxon>
    </lineage>
</organism>
<evidence type="ECO:0000256" key="1">
    <source>
        <dbReference type="SAM" id="SignalP"/>
    </source>
</evidence>
<dbReference type="PROSITE" id="PS51257">
    <property type="entry name" value="PROKAR_LIPOPROTEIN"/>
    <property type="match status" value="1"/>
</dbReference>
<dbReference type="EMBL" id="DXBY01000165">
    <property type="protein sequence ID" value="HIZ36078.1"/>
    <property type="molecule type" value="Genomic_DNA"/>
</dbReference>
<dbReference type="AlphaFoldDB" id="A0A9D2EEN7"/>
<evidence type="ECO:0000313" key="2">
    <source>
        <dbReference type="EMBL" id="HIZ36078.1"/>
    </source>
</evidence>